<proteinExistence type="predicted"/>
<dbReference type="Proteomes" id="UP001219525">
    <property type="component" value="Unassembled WGS sequence"/>
</dbReference>
<feature type="region of interest" description="Disordered" evidence="1">
    <location>
        <begin position="72"/>
        <end position="107"/>
    </location>
</feature>
<protein>
    <submittedName>
        <fullName evidence="2">Uncharacterized protein</fullName>
    </submittedName>
</protein>
<reference evidence="2" key="1">
    <citation type="submission" date="2023-03" db="EMBL/GenBank/DDBJ databases">
        <title>Massive genome expansion in bonnet fungi (Mycena s.s.) driven by repeated elements and novel gene families across ecological guilds.</title>
        <authorList>
            <consortium name="Lawrence Berkeley National Laboratory"/>
            <person name="Harder C.B."/>
            <person name="Miyauchi S."/>
            <person name="Viragh M."/>
            <person name="Kuo A."/>
            <person name="Thoen E."/>
            <person name="Andreopoulos B."/>
            <person name="Lu D."/>
            <person name="Skrede I."/>
            <person name="Drula E."/>
            <person name="Henrissat B."/>
            <person name="Morin E."/>
            <person name="Kohler A."/>
            <person name="Barry K."/>
            <person name="LaButti K."/>
            <person name="Morin E."/>
            <person name="Salamov A."/>
            <person name="Lipzen A."/>
            <person name="Mereny Z."/>
            <person name="Hegedus B."/>
            <person name="Baldrian P."/>
            <person name="Stursova M."/>
            <person name="Weitz H."/>
            <person name="Taylor A."/>
            <person name="Grigoriev I.V."/>
            <person name="Nagy L.G."/>
            <person name="Martin F."/>
            <person name="Kauserud H."/>
        </authorList>
    </citation>
    <scope>NUCLEOTIDE SEQUENCE</scope>
    <source>
        <strain evidence="2">9144</strain>
    </source>
</reference>
<keyword evidence="3" id="KW-1185">Reference proteome</keyword>
<organism evidence="2 3">
    <name type="scientific">Mycena pura</name>
    <dbReference type="NCBI Taxonomy" id="153505"/>
    <lineage>
        <taxon>Eukaryota</taxon>
        <taxon>Fungi</taxon>
        <taxon>Dikarya</taxon>
        <taxon>Basidiomycota</taxon>
        <taxon>Agaricomycotina</taxon>
        <taxon>Agaricomycetes</taxon>
        <taxon>Agaricomycetidae</taxon>
        <taxon>Agaricales</taxon>
        <taxon>Marasmiineae</taxon>
        <taxon>Mycenaceae</taxon>
        <taxon>Mycena</taxon>
    </lineage>
</organism>
<feature type="compositionally biased region" description="Low complexity" evidence="1">
    <location>
        <begin position="72"/>
        <end position="88"/>
    </location>
</feature>
<dbReference type="AlphaFoldDB" id="A0AAD6Y8W4"/>
<evidence type="ECO:0000313" key="3">
    <source>
        <dbReference type="Proteomes" id="UP001219525"/>
    </source>
</evidence>
<dbReference type="EMBL" id="JARJCW010000081">
    <property type="protein sequence ID" value="KAJ7196794.1"/>
    <property type="molecule type" value="Genomic_DNA"/>
</dbReference>
<comment type="caution">
    <text evidence="2">The sequence shown here is derived from an EMBL/GenBank/DDBJ whole genome shotgun (WGS) entry which is preliminary data.</text>
</comment>
<feature type="compositionally biased region" description="Low complexity" evidence="1">
    <location>
        <begin position="96"/>
        <end position="107"/>
    </location>
</feature>
<evidence type="ECO:0000256" key="1">
    <source>
        <dbReference type="SAM" id="MobiDB-lite"/>
    </source>
</evidence>
<name>A0AAD6Y8W4_9AGAR</name>
<accession>A0AAD6Y8W4</accession>
<feature type="region of interest" description="Disordered" evidence="1">
    <location>
        <begin position="32"/>
        <end position="59"/>
    </location>
</feature>
<gene>
    <name evidence="2" type="ORF">GGX14DRAFT_574609</name>
</gene>
<evidence type="ECO:0000313" key="2">
    <source>
        <dbReference type="EMBL" id="KAJ7196794.1"/>
    </source>
</evidence>
<sequence length="131" mass="14228">MASVHLITDDASLRSSCIYLAGRHHFLKLYTPVKKNNESHPTTPTGPKRGSIPTLPPLPATPRFSFNSCEILPSPSLAPSTPPRWTRSPTPPPSPTTARRPVVRPAPVVRLPVEAALSHSTRAGFRHDSKS</sequence>